<sequence>MDIEPLNSQINSVDRANNAMPSLAGGGAMLDNGRYTREEIDYWRARFKEINTSGDRYIEPYEIINAAKKEGFEMSDEEAKEWIDELDENHDGKVSFSEFIKAFGELKSNQ</sequence>
<gene>
    <name evidence="3" type="ORF">ANOM_007596</name>
</gene>
<evidence type="ECO:0000313" key="3">
    <source>
        <dbReference type="EMBL" id="KNG84427.1"/>
    </source>
</evidence>
<dbReference type="CDD" id="cd00051">
    <property type="entry name" value="EFh"/>
    <property type="match status" value="1"/>
</dbReference>
<evidence type="ECO:0000259" key="2">
    <source>
        <dbReference type="PROSITE" id="PS50222"/>
    </source>
</evidence>
<name>A0A0L1IY64_ASPN3</name>
<dbReference type="AlphaFoldDB" id="A0A0L1IY64"/>
<dbReference type="SMART" id="SM00054">
    <property type="entry name" value="EFh"/>
    <property type="match status" value="2"/>
</dbReference>
<dbReference type="InterPro" id="IPR011992">
    <property type="entry name" value="EF-hand-dom_pair"/>
</dbReference>
<feature type="domain" description="EF-hand" evidence="2">
    <location>
        <begin position="38"/>
        <end position="73"/>
    </location>
</feature>
<keyword evidence="4" id="KW-1185">Reference proteome</keyword>
<dbReference type="Proteomes" id="UP000037505">
    <property type="component" value="Unassembled WGS sequence"/>
</dbReference>
<evidence type="ECO:0000256" key="1">
    <source>
        <dbReference type="ARBA" id="ARBA00022837"/>
    </source>
</evidence>
<dbReference type="EMBL" id="JNOM01000208">
    <property type="protein sequence ID" value="KNG84427.1"/>
    <property type="molecule type" value="Genomic_DNA"/>
</dbReference>
<dbReference type="PROSITE" id="PS50222">
    <property type="entry name" value="EF_HAND_2"/>
    <property type="match status" value="2"/>
</dbReference>
<reference evidence="3 4" key="1">
    <citation type="submission" date="2014-06" db="EMBL/GenBank/DDBJ databases">
        <title>The Genome of the Aflatoxigenic Filamentous Fungus Aspergillus nomius.</title>
        <authorList>
            <person name="Moore M.G."/>
            <person name="Shannon B.M."/>
            <person name="Brian M.M."/>
        </authorList>
    </citation>
    <scope>NUCLEOTIDE SEQUENCE [LARGE SCALE GENOMIC DNA]</scope>
    <source>
        <strain evidence="3 4">NRRL 13137</strain>
    </source>
</reference>
<dbReference type="OrthoDB" id="26525at2759"/>
<dbReference type="Gene3D" id="1.10.238.10">
    <property type="entry name" value="EF-hand"/>
    <property type="match status" value="1"/>
</dbReference>
<evidence type="ECO:0000313" key="4">
    <source>
        <dbReference type="Proteomes" id="UP000037505"/>
    </source>
</evidence>
<keyword evidence="1" id="KW-0106">Calcium</keyword>
<feature type="domain" description="EF-hand" evidence="2">
    <location>
        <begin position="74"/>
        <end position="109"/>
    </location>
</feature>
<dbReference type="STRING" id="1509407.A0A0L1IY64"/>
<dbReference type="GO" id="GO:0005509">
    <property type="term" value="F:calcium ion binding"/>
    <property type="evidence" value="ECO:0007669"/>
    <property type="project" value="InterPro"/>
</dbReference>
<dbReference type="PROSITE" id="PS00018">
    <property type="entry name" value="EF_HAND_1"/>
    <property type="match status" value="1"/>
</dbReference>
<dbReference type="GeneID" id="26809400"/>
<organism evidence="3 4">
    <name type="scientific">Aspergillus nomiae NRRL (strain ATCC 15546 / NRRL 13137 / CBS 260.88 / M93)</name>
    <dbReference type="NCBI Taxonomy" id="1509407"/>
    <lineage>
        <taxon>Eukaryota</taxon>
        <taxon>Fungi</taxon>
        <taxon>Dikarya</taxon>
        <taxon>Ascomycota</taxon>
        <taxon>Pezizomycotina</taxon>
        <taxon>Eurotiomycetes</taxon>
        <taxon>Eurotiomycetidae</taxon>
        <taxon>Eurotiales</taxon>
        <taxon>Aspergillaceae</taxon>
        <taxon>Aspergillus</taxon>
        <taxon>Aspergillus subgen. Circumdati</taxon>
    </lineage>
</organism>
<dbReference type="Pfam" id="PF13499">
    <property type="entry name" value="EF-hand_7"/>
    <property type="match status" value="1"/>
</dbReference>
<comment type="caution">
    <text evidence="3">The sequence shown here is derived from an EMBL/GenBank/DDBJ whole genome shotgun (WGS) entry which is preliminary data.</text>
</comment>
<dbReference type="SUPFAM" id="SSF47473">
    <property type="entry name" value="EF-hand"/>
    <property type="match status" value="1"/>
</dbReference>
<dbReference type="InterPro" id="IPR002048">
    <property type="entry name" value="EF_hand_dom"/>
</dbReference>
<protein>
    <recommendedName>
        <fullName evidence="2">EF-hand domain-containing protein</fullName>
    </recommendedName>
</protein>
<dbReference type="RefSeq" id="XP_015405350.1">
    <property type="nucleotide sequence ID" value="XM_015552852.1"/>
</dbReference>
<accession>A0A0L1IY64</accession>
<proteinExistence type="predicted"/>
<dbReference type="InterPro" id="IPR018247">
    <property type="entry name" value="EF_Hand_1_Ca_BS"/>
</dbReference>